<organism evidence="2 3">
    <name type="scientific">Vreelandella populi</name>
    <dbReference type="NCBI Taxonomy" id="2498858"/>
    <lineage>
        <taxon>Bacteria</taxon>
        <taxon>Pseudomonadati</taxon>
        <taxon>Pseudomonadota</taxon>
        <taxon>Gammaproteobacteria</taxon>
        <taxon>Oceanospirillales</taxon>
        <taxon>Halomonadaceae</taxon>
        <taxon>Vreelandella</taxon>
    </lineage>
</organism>
<evidence type="ECO:0000313" key="2">
    <source>
        <dbReference type="EMBL" id="RUR48851.1"/>
    </source>
</evidence>
<reference evidence="2 3" key="1">
    <citation type="submission" date="2018-12" db="EMBL/GenBank/DDBJ databases">
        <title>three novel Halomonas strain isolated from plants.</title>
        <authorList>
            <person name="Sun C."/>
        </authorList>
    </citation>
    <scope>NUCLEOTIDE SEQUENCE [LARGE SCALE GENOMIC DNA]</scope>
    <source>
        <strain evidence="2 3">RC</strain>
    </source>
</reference>
<dbReference type="Proteomes" id="UP000286912">
    <property type="component" value="Unassembled WGS sequence"/>
</dbReference>
<accession>A0A3S0YEN5</accession>
<feature type="signal peptide" evidence="1">
    <location>
        <begin position="1"/>
        <end position="21"/>
    </location>
</feature>
<name>A0A3S0YEN5_9GAMM</name>
<gene>
    <name evidence="2" type="ORF">ELY37_03105</name>
</gene>
<evidence type="ECO:0000313" key="3">
    <source>
        <dbReference type="Proteomes" id="UP000286912"/>
    </source>
</evidence>
<evidence type="ECO:0008006" key="4">
    <source>
        <dbReference type="Google" id="ProtNLM"/>
    </source>
</evidence>
<dbReference type="OrthoDB" id="4736977at2"/>
<keyword evidence="3" id="KW-1185">Reference proteome</keyword>
<dbReference type="AlphaFoldDB" id="A0A3S0YEN5"/>
<feature type="chain" id="PRO_5018698285" description="Argininosuccinate lyase" evidence="1">
    <location>
        <begin position="22"/>
        <end position="110"/>
    </location>
</feature>
<sequence>MRFILGLAGWVLLCMSTVVSAADYYVDITNRTGYTLYYMYVSPANSKSWEEDVLGEDVLVNGDTQRVTLTGYTNPYFDIRLVDEDDDSYTFWTVDVSTQDIVVTLDHLDQ</sequence>
<dbReference type="RefSeq" id="WP_126951228.1">
    <property type="nucleotide sequence ID" value="NZ_RZHC01000011.1"/>
</dbReference>
<keyword evidence="1" id="KW-0732">Signal</keyword>
<evidence type="ECO:0000256" key="1">
    <source>
        <dbReference type="SAM" id="SignalP"/>
    </source>
</evidence>
<dbReference type="EMBL" id="RZHD01000003">
    <property type="protein sequence ID" value="RUR48851.1"/>
    <property type="molecule type" value="Genomic_DNA"/>
</dbReference>
<comment type="caution">
    <text evidence="2">The sequence shown here is derived from an EMBL/GenBank/DDBJ whole genome shotgun (WGS) entry which is preliminary data.</text>
</comment>
<protein>
    <recommendedName>
        <fullName evidence="4">Argininosuccinate lyase</fullName>
    </recommendedName>
</protein>
<proteinExistence type="predicted"/>